<evidence type="ECO:0000256" key="1">
    <source>
        <dbReference type="SAM" id="Phobius"/>
    </source>
</evidence>
<feature type="transmembrane region" description="Helical" evidence="1">
    <location>
        <begin position="213"/>
        <end position="230"/>
    </location>
</feature>
<feature type="transmembrane region" description="Helical" evidence="1">
    <location>
        <begin position="176"/>
        <end position="193"/>
    </location>
</feature>
<dbReference type="STRING" id="747676.F4RZS1"/>
<dbReference type="PANTHER" id="PTHR31685">
    <property type="entry name" value="INTEGRAL MEMBRANE PROTEIN (AFU_ORTHOLOGUE AFUA_6G12730)-RELATED"/>
    <property type="match status" value="1"/>
</dbReference>
<dbReference type="RefSeq" id="XP_007414676.1">
    <property type="nucleotide sequence ID" value="XM_007414614.1"/>
</dbReference>
<dbReference type="GeneID" id="18927748"/>
<reference evidence="5" key="1">
    <citation type="journal article" date="2011" name="Proc. Natl. Acad. Sci. U.S.A.">
        <title>Obligate biotrophy features unraveled by the genomic analysis of rust fungi.</title>
        <authorList>
            <person name="Duplessis S."/>
            <person name="Cuomo C.A."/>
            <person name="Lin Y.-C."/>
            <person name="Aerts A."/>
            <person name="Tisserant E."/>
            <person name="Veneault-Fourrey C."/>
            <person name="Joly D.L."/>
            <person name="Hacquard S."/>
            <person name="Amselem J."/>
            <person name="Cantarel B.L."/>
            <person name="Chiu R."/>
            <person name="Coutinho P.M."/>
            <person name="Feau N."/>
            <person name="Field M."/>
            <person name="Frey P."/>
            <person name="Gelhaye E."/>
            <person name="Goldberg J."/>
            <person name="Grabherr M.G."/>
            <person name="Kodira C.D."/>
            <person name="Kohler A."/>
            <person name="Kuees U."/>
            <person name="Lindquist E.A."/>
            <person name="Lucas S.M."/>
            <person name="Mago R."/>
            <person name="Mauceli E."/>
            <person name="Morin E."/>
            <person name="Murat C."/>
            <person name="Pangilinan J.L."/>
            <person name="Park R."/>
            <person name="Pearson M."/>
            <person name="Quesneville H."/>
            <person name="Rouhier N."/>
            <person name="Sakthikumar S."/>
            <person name="Salamov A.A."/>
            <person name="Schmutz J."/>
            <person name="Selles B."/>
            <person name="Shapiro H."/>
            <person name="Tanguay P."/>
            <person name="Tuskan G.A."/>
            <person name="Henrissat B."/>
            <person name="Van de Peer Y."/>
            <person name="Rouze P."/>
            <person name="Ellis J.G."/>
            <person name="Dodds P.N."/>
            <person name="Schein J.E."/>
            <person name="Zhong S."/>
            <person name="Hamelin R.C."/>
            <person name="Grigoriev I.V."/>
            <person name="Szabo L.J."/>
            <person name="Martin F."/>
        </authorList>
    </citation>
    <scope>NUCLEOTIDE SEQUENCE [LARGE SCALE GENOMIC DNA]</scope>
    <source>
        <strain evidence="5">98AG31 / pathotype 3-4-7</strain>
    </source>
</reference>
<dbReference type="HOGENOM" id="CLU_034579_1_0_1"/>
<dbReference type="Pfam" id="PF10355">
    <property type="entry name" value="Ytp1"/>
    <property type="match status" value="1"/>
</dbReference>
<evidence type="ECO:0000313" key="5">
    <source>
        <dbReference type="Proteomes" id="UP000001072"/>
    </source>
</evidence>
<dbReference type="PANTHER" id="PTHR31685:SF2">
    <property type="entry name" value="PROTEIN YTP1"/>
    <property type="match status" value="1"/>
</dbReference>
<evidence type="ECO:0000313" key="4">
    <source>
        <dbReference type="EMBL" id="EGG02139.1"/>
    </source>
</evidence>
<keyword evidence="5" id="KW-1185">Reference proteome</keyword>
<dbReference type="OrthoDB" id="4137487at2759"/>
<feature type="transmembrane region" description="Helical" evidence="1">
    <location>
        <begin position="69"/>
        <end position="93"/>
    </location>
</feature>
<evidence type="ECO:0008006" key="6">
    <source>
        <dbReference type="Google" id="ProtNLM"/>
    </source>
</evidence>
<feature type="transmembrane region" description="Helical" evidence="1">
    <location>
        <begin position="141"/>
        <end position="164"/>
    </location>
</feature>
<keyword evidence="1" id="KW-1133">Transmembrane helix</keyword>
<gene>
    <name evidence="4" type="ORF">MELLADRAFT_38759</name>
</gene>
<feature type="transmembrane region" description="Helical" evidence="1">
    <location>
        <begin position="341"/>
        <end position="361"/>
    </location>
</feature>
<feature type="transmembrane region" description="Helical" evidence="1">
    <location>
        <begin position="266"/>
        <end position="284"/>
    </location>
</feature>
<keyword evidence="1" id="KW-0472">Membrane</keyword>
<feature type="transmembrane region" description="Helical" evidence="1">
    <location>
        <begin position="304"/>
        <end position="321"/>
    </location>
</feature>
<feature type="transmembrane region" description="Helical" evidence="1">
    <location>
        <begin position="237"/>
        <end position="254"/>
    </location>
</feature>
<dbReference type="InterPro" id="IPR018827">
    <property type="entry name" value="YTP1_C"/>
</dbReference>
<dbReference type="KEGG" id="mlr:MELLADRAFT_38759"/>
<protein>
    <recommendedName>
        <fullName evidence="6">Protein YTP1-like C-terminal domain-containing protein</fullName>
    </recommendedName>
</protein>
<dbReference type="Gene3D" id="1.20.120.1770">
    <property type="match status" value="1"/>
</dbReference>
<dbReference type="VEuPathDB" id="FungiDB:MELLADRAFT_38759"/>
<dbReference type="CDD" id="cd08760">
    <property type="entry name" value="Cyt_b561_FRRS1_like"/>
    <property type="match status" value="1"/>
</dbReference>
<dbReference type="Pfam" id="PF10348">
    <property type="entry name" value="DUF2427"/>
    <property type="match status" value="1"/>
</dbReference>
<feature type="domain" description="Protein YTP1-like C-terminal" evidence="3">
    <location>
        <begin position="117"/>
        <end position="360"/>
    </location>
</feature>
<accession>F4RZS1</accession>
<keyword evidence="1" id="KW-0812">Transmembrane</keyword>
<evidence type="ECO:0000259" key="2">
    <source>
        <dbReference type="Pfam" id="PF10348"/>
    </source>
</evidence>
<dbReference type="InParanoid" id="F4RZS1"/>
<feature type="transmembrane region" description="Helical" evidence="1">
    <location>
        <begin position="39"/>
        <end position="57"/>
    </location>
</feature>
<organism evidence="5">
    <name type="scientific">Melampsora larici-populina (strain 98AG31 / pathotype 3-4-7)</name>
    <name type="common">Poplar leaf rust fungus</name>
    <dbReference type="NCBI Taxonomy" id="747676"/>
    <lineage>
        <taxon>Eukaryota</taxon>
        <taxon>Fungi</taxon>
        <taxon>Dikarya</taxon>
        <taxon>Basidiomycota</taxon>
        <taxon>Pucciniomycotina</taxon>
        <taxon>Pucciniomycetes</taxon>
        <taxon>Pucciniales</taxon>
        <taxon>Melampsoraceae</taxon>
        <taxon>Melampsora</taxon>
    </lineage>
</organism>
<feature type="transmembrane region" description="Helical" evidence="1">
    <location>
        <begin position="105"/>
        <end position="129"/>
    </location>
</feature>
<evidence type="ECO:0000259" key="3">
    <source>
        <dbReference type="Pfam" id="PF10355"/>
    </source>
</evidence>
<sequence length="394" mass="44644">MSLSLQFHVVFQSITWAFIFPLGVVLGLKKSRYHVPCQILGTVLTIPGFLLPSYAHLGKPPHPSHAHSVFGYLLIWYLIFQVGFGIFLKLHLYQTSRIRYFIQRFHFYLGSCFPIISWTQLLLGGITGLRICFGTHTGQCVSHMLVGSAFVFHGIFLLLMIHFGQPWLSRCGYSQEFLDSCVLTAWGLVKTFTEHGLFFTGGQVWSHRDTQNTVLGIFWFVTGSLGIYLSRGKRRSIIPGLMIIITGWTISLHQQSSPYSDLVHGVFGYTLMAAGLSKLLDVYLFDDQINLNSSSTSSIKFSRLHLTPFLLLNSGIMYLSSTDQQLRMVLVKQIDHSTYTLIQICLSTLIYFFVNLLINLFDRSSSSSDSLDHQSSVEYMALESFDKEIVDRSI</sequence>
<dbReference type="eggNOG" id="ENOG502QRB1">
    <property type="taxonomic scope" value="Eukaryota"/>
</dbReference>
<feature type="transmembrane region" description="Helical" evidence="1">
    <location>
        <begin position="6"/>
        <end position="27"/>
    </location>
</feature>
<feature type="domain" description="DUF2427" evidence="2">
    <location>
        <begin position="5"/>
        <end position="91"/>
    </location>
</feature>
<dbReference type="EMBL" id="GL883133">
    <property type="protein sequence ID" value="EGG02139.1"/>
    <property type="molecule type" value="Genomic_DNA"/>
</dbReference>
<dbReference type="InterPro" id="IPR018825">
    <property type="entry name" value="DUF2427"/>
</dbReference>
<proteinExistence type="predicted"/>
<dbReference type="Proteomes" id="UP000001072">
    <property type="component" value="Unassembled WGS sequence"/>
</dbReference>
<dbReference type="AlphaFoldDB" id="F4RZS1"/>
<name>F4RZS1_MELLP</name>
<dbReference type="FunCoup" id="F4RZS1">
    <property type="interactions" value="21"/>
</dbReference>